<feature type="transmembrane region" description="Helical" evidence="1">
    <location>
        <begin position="185"/>
        <end position="206"/>
    </location>
</feature>
<keyword evidence="1" id="KW-0472">Membrane</keyword>
<name>A0A4U5JB61_9EURY</name>
<protein>
    <submittedName>
        <fullName evidence="2">Uncharacterized protein</fullName>
    </submittedName>
</protein>
<feature type="transmembrane region" description="Helical" evidence="1">
    <location>
        <begin position="22"/>
        <end position="41"/>
    </location>
</feature>
<dbReference type="EMBL" id="QKNX01000005">
    <property type="protein sequence ID" value="TKR25068.1"/>
    <property type="molecule type" value="Genomic_DNA"/>
</dbReference>
<gene>
    <name evidence="2" type="ORF">DM868_11965</name>
</gene>
<feature type="transmembrane region" description="Helical" evidence="1">
    <location>
        <begin position="147"/>
        <end position="164"/>
    </location>
</feature>
<sequence>MTTQISVVSAHGGNGTTGLSQWHGIVVILVGIASLSTFILLKRMNRISPRATVYGIFFGIMITAIGGILFEGLAPDPTFTAKSMPFARLWYQPLAIGTGISIMVLSFIAGVVRWPTRPRYTFLGILMGGWVLYPYLFPGFLGYTNPIGYGLVIGTPVLVGYILWKDTGSVLYRILQDPVARRFGVGVGAIMSLFFMSTTGYMSFFLEEGAPQETTIVVMSVLYQLVKWPTIEAVFPEIPFFIAISPGVIILVGLLGVLIGLNAAVIARYWLVEQQAGTTQGTAGTAAVVGACTCGCCGPLVSQIAFIAAGPAIAAPLYWIFVDSASPLSSLFSIGSIVLFTGTLIYSIDSARLSTQSTSVAPAD</sequence>
<proteinExistence type="predicted"/>
<reference evidence="2 3" key="1">
    <citation type="submission" date="2019-04" db="EMBL/GenBank/DDBJ databases">
        <title>Natronomonas sp. F20-122 a newhaloarchaeon isolated from a saline saltern of Isla Bacuta, Huelva, Spain.</title>
        <authorList>
            <person name="Duran-Viseras A."/>
            <person name="Sanchez-Porro C."/>
            <person name="Ventosa A."/>
        </authorList>
    </citation>
    <scope>NUCLEOTIDE SEQUENCE [LARGE SCALE GENOMIC DNA]</scope>
    <source>
        <strain evidence="2 3">F20-122</strain>
    </source>
</reference>
<dbReference type="OrthoDB" id="214340at2157"/>
<feature type="transmembrane region" description="Helical" evidence="1">
    <location>
        <begin position="328"/>
        <end position="348"/>
    </location>
</feature>
<feature type="transmembrane region" description="Helical" evidence="1">
    <location>
        <begin position="90"/>
        <end position="108"/>
    </location>
</feature>
<dbReference type="Proteomes" id="UP000308037">
    <property type="component" value="Unassembled WGS sequence"/>
</dbReference>
<keyword evidence="3" id="KW-1185">Reference proteome</keyword>
<accession>A0A4U5JB61</accession>
<evidence type="ECO:0000313" key="3">
    <source>
        <dbReference type="Proteomes" id="UP000308037"/>
    </source>
</evidence>
<dbReference type="RefSeq" id="WP_137277103.1">
    <property type="nucleotide sequence ID" value="NZ_QKNX01000005.1"/>
</dbReference>
<evidence type="ECO:0000256" key="1">
    <source>
        <dbReference type="SAM" id="Phobius"/>
    </source>
</evidence>
<feature type="transmembrane region" description="Helical" evidence="1">
    <location>
        <begin position="120"/>
        <end position="141"/>
    </location>
</feature>
<keyword evidence="1" id="KW-0812">Transmembrane</keyword>
<feature type="transmembrane region" description="Helical" evidence="1">
    <location>
        <begin position="238"/>
        <end position="261"/>
    </location>
</feature>
<dbReference type="AlphaFoldDB" id="A0A4U5JB61"/>
<organism evidence="2 3">
    <name type="scientific">Natronomonas salsuginis</name>
    <dbReference type="NCBI Taxonomy" id="2217661"/>
    <lineage>
        <taxon>Archaea</taxon>
        <taxon>Methanobacteriati</taxon>
        <taxon>Methanobacteriota</taxon>
        <taxon>Stenosarchaea group</taxon>
        <taxon>Halobacteria</taxon>
        <taxon>Halobacteriales</taxon>
        <taxon>Natronomonadaceae</taxon>
        <taxon>Natronomonas</taxon>
    </lineage>
</organism>
<evidence type="ECO:0000313" key="2">
    <source>
        <dbReference type="EMBL" id="TKR25068.1"/>
    </source>
</evidence>
<feature type="transmembrane region" description="Helical" evidence="1">
    <location>
        <begin position="53"/>
        <end position="70"/>
    </location>
</feature>
<feature type="transmembrane region" description="Helical" evidence="1">
    <location>
        <begin position="304"/>
        <end position="322"/>
    </location>
</feature>
<comment type="caution">
    <text evidence="2">The sequence shown here is derived from an EMBL/GenBank/DDBJ whole genome shotgun (WGS) entry which is preliminary data.</text>
</comment>
<keyword evidence="1" id="KW-1133">Transmembrane helix</keyword>